<dbReference type="Pfam" id="PF13229">
    <property type="entry name" value="Beta_helix"/>
    <property type="match status" value="1"/>
</dbReference>
<dbReference type="EMBL" id="JBHSPH010000008">
    <property type="protein sequence ID" value="MFC5864155.1"/>
    <property type="molecule type" value="Genomic_DNA"/>
</dbReference>
<comment type="caution">
    <text evidence="3">The sequence shown here is derived from an EMBL/GenBank/DDBJ whole genome shotgun (WGS) entry which is preliminary data.</text>
</comment>
<dbReference type="Proteomes" id="UP001596091">
    <property type="component" value="Unassembled WGS sequence"/>
</dbReference>
<dbReference type="InterPro" id="IPR006626">
    <property type="entry name" value="PbH1"/>
</dbReference>
<feature type="chain" id="PRO_5046871945" evidence="1">
    <location>
        <begin position="28"/>
        <end position="473"/>
    </location>
</feature>
<proteinExistence type="predicted"/>
<evidence type="ECO:0000256" key="1">
    <source>
        <dbReference type="SAM" id="SignalP"/>
    </source>
</evidence>
<evidence type="ECO:0000259" key="2">
    <source>
        <dbReference type="Pfam" id="PF13229"/>
    </source>
</evidence>
<evidence type="ECO:0000313" key="4">
    <source>
        <dbReference type="Proteomes" id="UP001596091"/>
    </source>
</evidence>
<dbReference type="SUPFAM" id="SSF51126">
    <property type="entry name" value="Pectin lyase-like"/>
    <property type="match status" value="1"/>
</dbReference>
<accession>A0ABW1EIZ6</accession>
<evidence type="ECO:0000313" key="3">
    <source>
        <dbReference type="EMBL" id="MFC5864155.1"/>
    </source>
</evidence>
<keyword evidence="4" id="KW-1185">Reference proteome</keyword>
<gene>
    <name evidence="3" type="ORF">ACFPT7_17750</name>
</gene>
<sequence length="473" mass="50835">MKSITISILVTIPLLLAALNCTLPARAANVVHLTPGADVAKAVLGAPEDTTFLLATGTYRMQSVKPKNGDVFQGQAGVIFNGSQILTFEAIGNLWYANAKFDHFEDGKCEPSHPFCVDDQDLFIDGKYQTPAASKMDLPSGSWYFDHLSNQVYLPDNPEGHTVELGMSKYAFFGAASGVKLIDIVVEKYANPGQTGAIGGDTWGNGLGAQWSLQNVESRWNHGAGAYLGAGGMISKSSFHHNGQIGVKMIGANTSLIDSDIGWNNQQGFDTGWEAGGAKFGNTSNLVVKLNHVHDNLGEGLWTDTNNINTTYEQNIVENNLSGGIMHEVSYSALIKNNTISGNAAGVLVWLENAQILIQNSSNVEVVGNTVVVPASGGNGITLVNQKRGGGTNGPWVVQNDRVHDNTITYLGPKGYSGIADDTKPHTSNSNSFDGNRYILKGGGANHWYWYYDMSWDKMTQIGRQEAHGNCCN</sequence>
<protein>
    <submittedName>
        <fullName evidence="3">Right-handed parallel beta-helix repeat-containing protein</fullName>
    </submittedName>
</protein>
<feature type="signal peptide" evidence="1">
    <location>
        <begin position="1"/>
        <end position="27"/>
    </location>
</feature>
<name>A0ABW1EIZ6_9BACT</name>
<dbReference type="InterPro" id="IPR039448">
    <property type="entry name" value="Beta_helix"/>
</dbReference>
<reference evidence="4" key="1">
    <citation type="journal article" date="2019" name="Int. J. Syst. Evol. Microbiol.">
        <title>The Global Catalogue of Microorganisms (GCM) 10K type strain sequencing project: providing services to taxonomists for standard genome sequencing and annotation.</title>
        <authorList>
            <consortium name="The Broad Institute Genomics Platform"/>
            <consortium name="The Broad Institute Genome Sequencing Center for Infectious Disease"/>
            <person name="Wu L."/>
            <person name="Ma J."/>
        </authorList>
    </citation>
    <scope>NUCLEOTIDE SEQUENCE [LARGE SCALE GENOMIC DNA]</scope>
    <source>
        <strain evidence="4">JCM 4087</strain>
    </source>
</reference>
<dbReference type="RefSeq" id="WP_263340734.1">
    <property type="nucleotide sequence ID" value="NZ_JAGSYH010000006.1"/>
</dbReference>
<dbReference type="Gene3D" id="2.160.20.10">
    <property type="entry name" value="Single-stranded right-handed beta-helix, Pectin lyase-like"/>
    <property type="match status" value="1"/>
</dbReference>
<organism evidence="3 4">
    <name type="scientific">Acidicapsa dinghuensis</name>
    <dbReference type="NCBI Taxonomy" id="2218256"/>
    <lineage>
        <taxon>Bacteria</taxon>
        <taxon>Pseudomonadati</taxon>
        <taxon>Acidobacteriota</taxon>
        <taxon>Terriglobia</taxon>
        <taxon>Terriglobales</taxon>
        <taxon>Acidobacteriaceae</taxon>
        <taxon>Acidicapsa</taxon>
    </lineage>
</organism>
<dbReference type="InterPro" id="IPR012334">
    <property type="entry name" value="Pectin_lyas_fold"/>
</dbReference>
<feature type="domain" description="Right handed beta helix" evidence="2">
    <location>
        <begin position="210"/>
        <end position="361"/>
    </location>
</feature>
<keyword evidence="1" id="KW-0732">Signal</keyword>
<dbReference type="SMART" id="SM00710">
    <property type="entry name" value="PbH1"/>
    <property type="match status" value="4"/>
</dbReference>
<dbReference type="InterPro" id="IPR011050">
    <property type="entry name" value="Pectin_lyase_fold/virulence"/>
</dbReference>